<evidence type="ECO:0000256" key="6">
    <source>
        <dbReference type="ARBA" id="ARBA00033298"/>
    </source>
</evidence>
<dbReference type="GO" id="GO:0019243">
    <property type="term" value="P:methylglyoxal catabolic process to D-lactate via S-lactoyl-glutathione"/>
    <property type="evidence" value="ECO:0007669"/>
    <property type="project" value="TreeGrafter"/>
</dbReference>
<proteinExistence type="predicted"/>
<dbReference type="GO" id="GO:0046872">
    <property type="term" value="F:metal ion binding"/>
    <property type="evidence" value="ECO:0007669"/>
    <property type="project" value="UniProtKB-KW"/>
</dbReference>
<dbReference type="InterPro" id="IPR004361">
    <property type="entry name" value="Glyoxalase_1"/>
</dbReference>
<dbReference type="AlphaFoldDB" id="A0A8J2YTA5"/>
<evidence type="ECO:0000256" key="3">
    <source>
        <dbReference type="ARBA" id="ARBA00030537"/>
    </source>
</evidence>
<dbReference type="GO" id="GO:0005737">
    <property type="term" value="C:cytoplasm"/>
    <property type="evidence" value="ECO:0007669"/>
    <property type="project" value="TreeGrafter"/>
</dbReference>
<evidence type="ECO:0000256" key="5">
    <source>
        <dbReference type="ARBA" id="ARBA00032460"/>
    </source>
</evidence>
<organism evidence="11 12">
    <name type="scientific">Aliidongia dinghuensis</name>
    <dbReference type="NCBI Taxonomy" id="1867774"/>
    <lineage>
        <taxon>Bacteria</taxon>
        <taxon>Pseudomonadati</taxon>
        <taxon>Pseudomonadota</taxon>
        <taxon>Alphaproteobacteria</taxon>
        <taxon>Rhodospirillales</taxon>
        <taxon>Dongiaceae</taxon>
        <taxon>Aliidongia</taxon>
    </lineage>
</organism>
<dbReference type="InterPro" id="IPR004360">
    <property type="entry name" value="Glyas_Fos-R_dOase_dom"/>
</dbReference>
<feature type="binding site" evidence="9">
    <location>
        <position position="74"/>
    </location>
    <ligand>
        <name>Zn(2+)</name>
        <dbReference type="ChEBI" id="CHEBI:29105"/>
        <note>ligand shared between dimeric partners</note>
    </ligand>
</feature>
<gene>
    <name evidence="11" type="primary">gloA</name>
    <name evidence="11" type="ORF">GCM10011611_17470</name>
</gene>
<evidence type="ECO:0000256" key="7">
    <source>
        <dbReference type="ARBA" id="ARBA00048273"/>
    </source>
</evidence>
<comment type="caution">
    <text evidence="11">The sequence shown here is derived from an EMBL/GenBank/DDBJ whole genome shotgun (WGS) entry which is preliminary data.</text>
</comment>
<protein>
    <recommendedName>
        <fullName evidence="4">Aldoketomutase</fullName>
    </recommendedName>
    <alternativeName>
        <fullName evidence="3">Glyoxalase I</fullName>
    </alternativeName>
    <alternativeName>
        <fullName evidence="2">Ketone-aldehyde mutase</fullName>
    </alternativeName>
    <alternativeName>
        <fullName evidence="5">Methylglyoxalase</fullName>
    </alternativeName>
    <alternativeName>
        <fullName evidence="6">S-D-lactoylglutathione methylglyoxal lyase</fullName>
    </alternativeName>
</protein>
<feature type="active site" description="Proton donor/acceptor" evidence="8">
    <location>
        <position position="122"/>
    </location>
</feature>
<comment type="cofactor">
    <cofactor evidence="1">
        <name>Ni(2+)</name>
        <dbReference type="ChEBI" id="CHEBI:49786"/>
    </cofactor>
</comment>
<comment type="cofactor">
    <cofactor evidence="9">
        <name>Zn(2+)</name>
        <dbReference type="ChEBI" id="CHEBI:29105"/>
    </cofactor>
    <text evidence="9">Binds 1 zinc ion per subunit. In the homodimer, two zinc ions are bound between subunits.</text>
</comment>
<dbReference type="Proteomes" id="UP000646365">
    <property type="component" value="Unassembled WGS sequence"/>
</dbReference>
<feature type="binding site" evidence="9">
    <location>
        <position position="122"/>
    </location>
    <ligand>
        <name>Zn(2+)</name>
        <dbReference type="ChEBI" id="CHEBI:29105"/>
        <note>ligand shared between dimeric partners</note>
    </ligand>
</feature>
<dbReference type="PANTHER" id="PTHR46036">
    <property type="entry name" value="LACTOYLGLUTATHIONE LYASE"/>
    <property type="match status" value="1"/>
</dbReference>
<dbReference type="SUPFAM" id="SSF54593">
    <property type="entry name" value="Glyoxalase/Bleomycin resistance protein/Dihydroxybiphenyl dioxygenase"/>
    <property type="match status" value="1"/>
</dbReference>
<comment type="catalytic activity">
    <reaction evidence="7">
        <text>(R)-S-lactoylglutathione = methylglyoxal + glutathione</text>
        <dbReference type="Rhea" id="RHEA:19069"/>
        <dbReference type="ChEBI" id="CHEBI:17158"/>
        <dbReference type="ChEBI" id="CHEBI:57474"/>
        <dbReference type="ChEBI" id="CHEBI:57925"/>
        <dbReference type="EC" id="4.4.1.5"/>
    </reaction>
</comment>
<dbReference type="InterPro" id="IPR037523">
    <property type="entry name" value="VOC_core"/>
</dbReference>
<keyword evidence="12" id="KW-1185">Reference proteome</keyword>
<reference evidence="11" key="1">
    <citation type="journal article" date="2014" name="Int. J. Syst. Evol. Microbiol.">
        <title>Complete genome sequence of Corynebacterium casei LMG S-19264T (=DSM 44701T), isolated from a smear-ripened cheese.</title>
        <authorList>
            <consortium name="US DOE Joint Genome Institute (JGI-PGF)"/>
            <person name="Walter F."/>
            <person name="Albersmeier A."/>
            <person name="Kalinowski J."/>
            <person name="Ruckert C."/>
        </authorList>
    </citation>
    <scope>NUCLEOTIDE SEQUENCE</scope>
    <source>
        <strain evidence="11">CGMCC 1.15725</strain>
    </source>
</reference>
<evidence type="ECO:0000256" key="8">
    <source>
        <dbReference type="PIRSR" id="PIRSR604361-1"/>
    </source>
</evidence>
<evidence type="ECO:0000256" key="1">
    <source>
        <dbReference type="ARBA" id="ARBA00001967"/>
    </source>
</evidence>
<evidence type="ECO:0000313" key="12">
    <source>
        <dbReference type="Proteomes" id="UP000646365"/>
    </source>
</evidence>
<dbReference type="PANTHER" id="PTHR46036:SF5">
    <property type="entry name" value="LACTOYLGLUTATHIONE LYASE"/>
    <property type="match status" value="1"/>
</dbReference>
<dbReference type="GO" id="GO:0004462">
    <property type="term" value="F:lactoylglutathione lyase activity"/>
    <property type="evidence" value="ECO:0007669"/>
    <property type="project" value="UniProtKB-EC"/>
</dbReference>
<feature type="domain" description="VOC" evidence="10">
    <location>
        <begin position="3"/>
        <end position="126"/>
    </location>
</feature>
<dbReference type="RefSeq" id="WP_189044705.1">
    <property type="nucleotide sequence ID" value="NZ_BMJQ01000004.1"/>
</dbReference>
<evidence type="ECO:0000313" key="11">
    <source>
        <dbReference type="EMBL" id="GGF12356.1"/>
    </source>
</evidence>
<dbReference type="PROSITE" id="PS51819">
    <property type="entry name" value="VOC"/>
    <property type="match status" value="1"/>
</dbReference>
<evidence type="ECO:0000256" key="2">
    <source>
        <dbReference type="ARBA" id="ARBA00030291"/>
    </source>
</evidence>
<evidence type="ECO:0000259" key="10">
    <source>
        <dbReference type="PROSITE" id="PS51819"/>
    </source>
</evidence>
<dbReference type="Gene3D" id="3.10.180.10">
    <property type="entry name" value="2,3-Dihydroxybiphenyl 1,2-Dioxygenase, domain 1"/>
    <property type="match status" value="1"/>
</dbReference>
<keyword evidence="9" id="KW-0862">Zinc</keyword>
<keyword evidence="9" id="KW-0479">Metal-binding</keyword>
<sequence>MNRILYTMIRVGDLDRSVAFYRRLGLTELRRRDVPEGQYTLAFLGFAEDEHAAGIELTYNYDVERYEHGTAFGHLVFGVADLHGLCERLRAAGVKIRREPGPVKFGTTLIAFVEDPDGYRVELIEHG</sequence>
<dbReference type="Pfam" id="PF00903">
    <property type="entry name" value="Glyoxalase"/>
    <property type="match status" value="1"/>
</dbReference>
<accession>A0A8J2YTA5</accession>
<feature type="binding site" evidence="9">
    <location>
        <position position="56"/>
    </location>
    <ligand>
        <name>Zn(2+)</name>
        <dbReference type="ChEBI" id="CHEBI:29105"/>
        <note>ligand shared between dimeric partners</note>
    </ligand>
</feature>
<keyword evidence="11" id="KW-0456">Lyase</keyword>
<name>A0A8J2YTA5_9PROT</name>
<dbReference type="EMBL" id="BMJQ01000004">
    <property type="protein sequence ID" value="GGF12356.1"/>
    <property type="molecule type" value="Genomic_DNA"/>
</dbReference>
<dbReference type="NCBIfam" id="TIGR00068">
    <property type="entry name" value="glyox_I"/>
    <property type="match status" value="1"/>
</dbReference>
<evidence type="ECO:0000256" key="9">
    <source>
        <dbReference type="PIRSR" id="PIRSR604361-3"/>
    </source>
</evidence>
<dbReference type="InterPro" id="IPR029068">
    <property type="entry name" value="Glyas_Bleomycin-R_OHBP_Dase"/>
</dbReference>
<evidence type="ECO:0000256" key="4">
    <source>
        <dbReference type="ARBA" id="ARBA00030892"/>
    </source>
</evidence>
<reference evidence="11" key="2">
    <citation type="submission" date="2020-09" db="EMBL/GenBank/DDBJ databases">
        <authorList>
            <person name="Sun Q."/>
            <person name="Zhou Y."/>
        </authorList>
    </citation>
    <scope>NUCLEOTIDE SEQUENCE</scope>
    <source>
        <strain evidence="11">CGMCC 1.15725</strain>
    </source>
</reference>